<dbReference type="Pfam" id="PF03097">
    <property type="entry name" value="BRO1"/>
    <property type="match status" value="1"/>
</dbReference>
<comment type="caution">
    <text evidence="4">The sequence shown here is derived from an EMBL/GenBank/DDBJ whole genome shotgun (WGS) entry which is preliminary data.</text>
</comment>
<organism evidence="4 5">
    <name type="scientific">Colletotrichum incanum</name>
    <name type="common">Soybean anthracnose fungus</name>
    <dbReference type="NCBI Taxonomy" id="1573173"/>
    <lineage>
        <taxon>Eukaryota</taxon>
        <taxon>Fungi</taxon>
        <taxon>Dikarya</taxon>
        <taxon>Ascomycota</taxon>
        <taxon>Pezizomycotina</taxon>
        <taxon>Sordariomycetes</taxon>
        <taxon>Hypocreomycetidae</taxon>
        <taxon>Glomerellales</taxon>
        <taxon>Glomerellaceae</taxon>
        <taxon>Colletotrichum</taxon>
        <taxon>Colletotrichum spaethianum species complex</taxon>
    </lineage>
</organism>
<feature type="region of interest" description="Disordered" evidence="3">
    <location>
        <begin position="433"/>
        <end position="477"/>
    </location>
</feature>
<dbReference type="Gene3D" id="1.25.40.280">
    <property type="entry name" value="alix/aip1 like domains"/>
    <property type="match status" value="1"/>
</dbReference>
<proteinExistence type="inferred from homology"/>
<dbReference type="PANTHER" id="PTHR40463">
    <property type="entry name" value="PH-RESPONSE REGULATOR PROTEIN PALC"/>
    <property type="match status" value="1"/>
</dbReference>
<evidence type="ECO:0000256" key="2">
    <source>
        <dbReference type="ARBA" id="ARBA00022193"/>
    </source>
</evidence>
<dbReference type="InterPro" id="IPR038499">
    <property type="entry name" value="BRO1_sf"/>
</dbReference>
<dbReference type="FunFam" id="1.25.40.280:FF:000005">
    <property type="entry name" value="pH-response regulator protein palC"/>
    <property type="match status" value="1"/>
</dbReference>
<gene>
    <name evidence="4" type="ORF">CI238_00436</name>
</gene>
<comment type="similarity">
    <text evidence="1">Belongs to the palC family.</text>
</comment>
<accession>A0A161W2T8</accession>
<dbReference type="PANTHER" id="PTHR40463:SF1">
    <property type="entry name" value="PH-RESPONSE REGULATOR PROTEIN PALC"/>
    <property type="match status" value="1"/>
</dbReference>
<dbReference type="STRING" id="1573173.A0A161W2T8"/>
<evidence type="ECO:0000256" key="3">
    <source>
        <dbReference type="SAM" id="MobiDB-lite"/>
    </source>
</evidence>
<dbReference type="GO" id="GO:0005886">
    <property type="term" value="C:plasma membrane"/>
    <property type="evidence" value="ECO:0007669"/>
    <property type="project" value="TreeGrafter"/>
</dbReference>
<dbReference type="GO" id="GO:0071467">
    <property type="term" value="P:cellular response to pH"/>
    <property type="evidence" value="ECO:0007669"/>
    <property type="project" value="InterPro"/>
</dbReference>
<evidence type="ECO:0000313" key="4">
    <source>
        <dbReference type="EMBL" id="KZL81355.1"/>
    </source>
</evidence>
<keyword evidence="5" id="KW-1185">Reference proteome</keyword>
<dbReference type="SMART" id="SM01041">
    <property type="entry name" value="BRO1"/>
    <property type="match status" value="1"/>
</dbReference>
<dbReference type="OrthoDB" id="10266451at2759"/>
<protein>
    <recommendedName>
        <fullName evidence="2">pH-response regulator protein palC</fullName>
    </recommendedName>
</protein>
<dbReference type="CDD" id="cd09245">
    <property type="entry name" value="BRO1_UmRIM23-like"/>
    <property type="match status" value="1"/>
</dbReference>
<reference evidence="4 5" key="1">
    <citation type="submission" date="2015-06" db="EMBL/GenBank/DDBJ databases">
        <title>Survival trade-offs in plant roots during colonization by closely related pathogenic and mutualistic fungi.</title>
        <authorList>
            <person name="Hacquard S."/>
            <person name="Kracher B."/>
            <person name="Hiruma K."/>
            <person name="Weinman A."/>
            <person name="Muench P."/>
            <person name="Garrido Oter R."/>
            <person name="Ver Loren van Themaat E."/>
            <person name="Dallerey J.-F."/>
            <person name="Damm U."/>
            <person name="Henrissat B."/>
            <person name="Lespinet O."/>
            <person name="Thon M."/>
            <person name="Kemen E."/>
            <person name="McHardy A.C."/>
            <person name="Schulze-Lefert P."/>
            <person name="O'Connell R.J."/>
        </authorList>
    </citation>
    <scope>NUCLEOTIDE SEQUENCE [LARGE SCALE GENOMIC DNA]</scope>
    <source>
        <strain evidence="4 5">MAFF 238704</strain>
    </source>
</reference>
<dbReference type="InterPro" id="IPR004328">
    <property type="entry name" value="BRO1_dom"/>
</dbReference>
<name>A0A161W2T8_COLIC</name>
<dbReference type="EMBL" id="LFIW01001670">
    <property type="protein sequence ID" value="KZL81355.1"/>
    <property type="molecule type" value="Genomic_DNA"/>
</dbReference>
<dbReference type="Proteomes" id="UP000076584">
    <property type="component" value="Unassembled WGS sequence"/>
</dbReference>
<evidence type="ECO:0000313" key="5">
    <source>
        <dbReference type="Proteomes" id="UP000076584"/>
    </source>
</evidence>
<dbReference type="InterPro" id="IPR037505">
    <property type="entry name" value="pH-resp_palC"/>
</dbReference>
<evidence type="ECO:0000256" key="1">
    <source>
        <dbReference type="ARBA" id="ARBA00010997"/>
    </source>
</evidence>
<dbReference type="PROSITE" id="PS51180">
    <property type="entry name" value="BRO1"/>
    <property type="match status" value="1"/>
</dbReference>
<dbReference type="AlphaFoldDB" id="A0A161W2T8"/>
<sequence>MPFPFVLPTTSAFSFSSSFSSDTHPSLPLSSSTYRGVVRDALKKHKRLPPTSQSSHVSTVVSALNNYIPYILAIDAGLNPATQSGDYINLNAKTPPSIEWRPTLSDNAVPGRERSRVKIQSIDHEIAFALSTLANSYALIARAALHPLYVTTQATLDNQQRTAAIQTATKYLLDAASIYDYIASRAERVQVEPPCSDVSPSTLRAMSSLALAEATLLAVLKDDPYPAIIAQDRNKNDREWMYKAPEIPKVRAHLFARLCLAAAEHASQASSLCQAAGRGSSKVNEGLLRYLEDLRRTCRAKACRFFGIDAEIGGQVGTAIAWLQAGLQELGVESKYSSKSSGFGRFKKEWSEKREERKVEKETTWGADGGKGEETRVIEFLEGKWHKLNDTMNVQIIPQIGPLLAQMPSGREMHILKPYQPPTLDRSLLEAMRTPPERSDDYGDVLSSDDEAKGHAGPPGGYPESRPEYRSGSTSYY</sequence>